<dbReference type="Proteomes" id="UP000001811">
    <property type="component" value="Chromosome 8"/>
</dbReference>
<evidence type="ECO:0000256" key="3">
    <source>
        <dbReference type="ARBA" id="ARBA00022989"/>
    </source>
</evidence>
<dbReference type="STRING" id="9986.ENSOCUP00000018165"/>
<dbReference type="Ensembl" id="ENSOCUT00000031055.2">
    <property type="protein sequence ID" value="ENSOCUP00000018165.2"/>
    <property type="gene ID" value="ENSOCUG00000016178.4"/>
</dbReference>
<accession>G1TMF6</accession>
<keyword evidence="3 8" id="KW-1133">Transmembrane helix</keyword>
<dbReference type="InParanoid" id="G1TMF6"/>
<evidence type="ECO:0000256" key="4">
    <source>
        <dbReference type="ARBA" id="ARBA00023054"/>
    </source>
</evidence>
<evidence type="ECO:0000313" key="9">
    <source>
        <dbReference type="Ensembl" id="ENSOCUP00000018165.2"/>
    </source>
</evidence>
<dbReference type="HOGENOM" id="CLU_067010_0_0_1"/>
<reference evidence="9" key="2">
    <citation type="submission" date="2025-08" db="UniProtKB">
        <authorList>
            <consortium name="Ensembl"/>
        </authorList>
    </citation>
    <scope>IDENTIFICATION</scope>
    <source>
        <strain evidence="9">Thorbecke</strain>
    </source>
</reference>
<keyword evidence="4 6" id="KW-0175">Coiled coil</keyword>
<feature type="coiled-coil region" evidence="6">
    <location>
        <begin position="112"/>
        <end position="173"/>
    </location>
</feature>
<evidence type="ECO:0000256" key="5">
    <source>
        <dbReference type="ARBA" id="ARBA00023136"/>
    </source>
</evidence>
<reference evidence="9" key="3">
    <citation type="submission" date="2025-09" db="UniProtKB">
        <authorList>
            <consortium name="Ensembl"/>
        </authorList>
    </citation>
    <scope>IDENTIFICATION</scope>
    <source>
        <strain evidence="9">Thorbecke</strain>
    </source>
</reference>
<dbReference type="AlphaFoldDB" id="G1TMF6"/>
<evidence type="ECO:0000256" key="8">
    <source>
        <dbReference type="SAM" id="Phobius"/>
    </source>
</evidence>
<evidence type="ECO:0000256" key="2">
    <source>
        <dbReference type="ARBA" id="ARBA00022692"/>
    </source>
</evidence>
<reference evidence="9 10" key="1">
    <citation type="journal article" date="2011" name="Nature">
        <title>A high-resolution map of human evolutionary constraint using 29 mammals.</title>
        <authorList>
            <person name="Lindblad-Toh K."/>
            <person name="Garber M."/>
            <person name="Zuk O."/>
            <person name="Lin M.F."/>
            <person name="Parker B.J."/>
            <person name="Washietl S."/>
            <person name="Kheradpour P."/>
            <person name="Ernst J."/>
            <person name="Jordan G."/>
            <person name="Mauceli E."/>
            <person name="Ward L.D."/>
            <person name="Lowe C.B."/>
            <person name="Holloway A.K."/>
            <person name="Clamp M."/>
            <person name="Gnerre S."/>
            <person name="Alfoldi J."/>
            <person name="Beal K."/>
            <person name="Chang J."/>
            <person name="Clawson H."/>
            <person name="Cuff J."/>
            <person name="Di Palma F."/>
            <person name="Fitzgerald S."/>
            <person name="Flicek P."/>
            <person name="Guttman M."/>
            <person name="Hubisz M.J."/>
            <person name="Jaffe D.B."/>
            <person name="Jungreis I."/>
            <person name="Kent W.J."/>
            <person name="Kostka D."/>
            <person name="Lara M."/>
            <person name="Martins A.L."/>
            <person name="Massingham T."/>
            <person name="Moltke I."/>
            <person name="Raney B.J."/>
            <person name="Rasmussen M.D."/>
            <person name="Robinson J."/>
            <person name="Stark A."/>
            <person name="Vilella A.J."/>
            <person name="Wen J."/>
            <person name="Xie X."/>
            <person name="Zody M.C."/>
            <person name="Baldwin J."/>
            <person name="Bloom T."/>
            <person name="Chin C.W."/>
            <person name="Heiman D."/>
            <person name="Nicol R."/>
            <person name="Nusbaum C."/>
            <person name="Young S."/>
            <person name="Wilkinson J."/>
            <person name="Worley K.C."/>
            <person name="Kovar C.L."/>
            <person name="Muzny D.M."/>
            <person name="Gibbs R.A."/>
            <person name="Cree A."/>
            <person name="Dihn H.H."/>
            <person name="Fowler G."/>
            <person name="Jhangiani S."/>
            <person name="Joshi V."/>
            <person name="Lee S."/>
            <person name="Lewis L.R."/>
            <person name="Nazareth L.V."/>
            <person name="Okwuonu G."/>
            <person name="Santibanez J."/>
            <person name="Warren W.C."/>
            <person name="Mardis E.R."/>
            <person name="Weinstock G.M."/>
            <person name="Wilson R.K."/>
            <person name="Delehaunty K."/>
            <person name="Dooling D."/>
            <person name="Fronik C."/>
            <person name="Fulton L."/>
            <person name="Fulton B."/>
            <person name="Graves T."/>
            <person name="Minx P."/>
            <person name="Sodergren E."/>
            <person name="Birney E."/>
            <person name="Margulies E.H."/>
            <person name="Herrero J."/>
            <person name="Green E.D."/>
            <person name="Haussler D."/>
            <person name="Siepel A."/>
            <person name="Goldman N."/>
            <person name="Pollard K.S."/>
            <person name="Pedersen J.S."/>
            <person name="Lander E.S."/>
            <person name="Kellis M."/>
        </authorList>
    </citation>
    <scope>NUCLEOTIDE SEQUENCE [LARGE SCALE GENOMIC DNA]</scope>
    <source>
        <strain evidence="9 10">Thorbecke inbred</strain>
    </source>
</reference>
<feature type="region of interest" description="Disordered" evidence="7">
    <location>
        <begin position="214"/>
        <end position="243"/>
    </location>
</feature>
<dbReference type="EMBL" id="AAGW02045039">
    <property type="status" value="NOT_ANNOTATED_CDS"/>
    <property type="molecule type" value="Genomic_DNA"/>
</dbReference>
<dbReference type="GeneTree" id="ENSGT00940000153380"/>
<dbReference type="Pfam" id="PF14992">
    <property type="entry name" value="TMCO5"/>
    <property type="match status" value="1"/>
</dbReference>
<protein>
    <recommendedName>
        <fullName evidence="11">Single-pass membrane protein with coiled-coil domains 2</fullName>
    </recommendedName>
</protein>
<feature type="compositionally biased region" description="Acidic residues" evidence="7">
    <location>
        <begin position="53"/>
        <end position="63"/>
    </location>
</feature>
<evidence type="ECO:0000313" key="10">
    <source>
        <dbReference type="Proteomes" id="UP000001811"/>
    </source>
</evidence>
<dbReference type="eggNOG" id="ENOG502RNQM">
    <property type="taxonomic scope" value="Eukaryota"/>
</dbReference>
<keyword evidence="5 8" id="KW-0472">Membrane</keyword>
<evidence type="ECO:0008006" key="11">
    <source>
        <dbReference type="Google" id="ProtNLM"/>
    </source>
</evidence>
<keyword evidence="10" id="KW-1185">Reference proteome</keyword>
<proteinExistence type="predicted"/>
<evidence type="ECO:0000256" key="6">
    <source>
        <dbReference type="SAM" id="Coils"/>
    </source>
</evidence>
<dbReference type="PANTHER" id="PTHR22422:SF5">
    <property type="entry name" value="SINGLE-PASS MEMBRANE AND COILED-COIL DOMAIN-CONTAINING PROTEIN 2"/>
    <property type="match status" value="1"/>
</dbReference>
<feature type="transmembrane region" description="Helical" evidence="8">
    <location>
        <begin position="260"/>
        <end position="285"/>
    </location>
</feature>
<name>G1TMF6_RABIT</name>
<sequence length="319" mass="36353">MTKMDHFLGRSDDEDVFSEDPHPDIPPEGNRKTWDPAELGAEHARAPPRGQEEQEADLADEDPQASTSLQFSENFSEMSQENMFRKLNYWSAKMGLQVRELGADHVDWVEKINNIIQKINLTENTVKSLLKEVMFLEGQTEKVEDQDLDPNQGANIEAKIMEIRKQLEEMDKKFAQGDACDEAHELKEKLIGGIENFCKDMTLLNSKLGMYQTQQGKTDSDSSEETSVEGREQRLPQARPPAGVQSAPAQVTAWKRALRIFIMVYVLTFTGISCYILFFDATFIFERVLPTVLGRHTVWELREIIAPFLNLEVEDLLPS</sequence>
<dbReference type="Bgee" id="ENSOCUG00000016178">
    <property type="expression patterns" value="Expressed in testis and 12 other cell types or tissues"/>
</dbReference>
<dbReference type="PaxDb" id="9986-ENSOCUP00000018165"/>
<evidence type="ECO:0000256" key="1">
    <source>
        <dbReference type="ARBA" id="ARBA00004167"/>
    </source>
</evidence>
<organism evidence="9 10">
    <name type="scientific">Oryctolagus cuniculus</name>
    <name type="common">Rabbit</name>
    <dbReference type="NCBI Taxonomy" id="9986"/>
    <lineage>
        <taxon>Eukaryota</taxon>
        <taxon>Metazoa</taxon>
        <taxon>Chordata</taxon>
        <taxon>Craniata</taxon>
        <taxon>Vertebrata</taxon>
        <taxon>Euteleostomi</taxon>
        <taxon>Mammalia</taxon>
        <taxon>Eutheria</taxon>
        <taxon>Euarchontoglires</taxon>
        <taxon>Glires</taxon>
        <taxon>Lagomorpha</taxon>
        <taxon>Leporidae</taxon>
        <taxon>Oryctolagus</taxon>
    </lineage>
</organism>
<dbReference type="GO" id="GO:0016020">
    <property type="term" value="C:membrane"/>
    <property type="evidence" value="ECO:0007669"/>
    <property type="project" value="UniProtKB-SubCell"/>
</dbReference>
<keyword evidence="2 8" id="KW-0812">Transmembrane</keyword>
<dbReference type="InterPro" id="IPR026617">
    <property type="entry name" value="SMCO2/5"/>
</dbReference>
<feature type="compositionally biased region" description="Basic and acidic residues" evidence="7">
    <location>
        <begin position="1"/>
        <end position="11"/>
    </location>
</feature>
<evidence type="ECO:0000256" key="7">
    <source>
        <dbReference type="SAM" id="MobiDB-lite"/>
    </source>
</evidence>
<dbReference type="PANTHER" id="PTHR22422">
    <property type="entry name" value="TRANSMEMBRANE AND COILED-COIL DOMAIN-CONTAINING PROTEIN 5B-RELATED"/>
    <property type="match status" value="1"/>
</dbReference>
<comment type="subcellular location">
    <subcellularLocation>
        <location evidence="1">Membrane</location>
        <topology evidence="1">Single-pass membrane protein</topology>
    </subcellularLocation>
</comment>
<feature type="region of interest" description="Disordered" evidence="7">
    <location>
        <begin position="1"/>
        <end position="67"/>
    </location>
</feature>
<feature type="compositionally biased region" description="Basic and acidic residues" evidence="7">
    <location>
        <begin position="19"/>
        <end position="45"/>
    </location>
</feature>